<dbReference type="Proteomes" id="UP001184853">
    <property type="component" value="Unassembled WGS sequence"/>
</dbReference>
<evidence type="ECO:0000313" key="1">
    <source>
        <dbReference type="EMBL" id="MDR6406209.1"/>
    </source>
</evidence>
<accession>A0ABU1LHL8</accession>
<dbReference type="EMBL" id="JAVDQS010000010">
    <property type="protein sequence ID" value="MDR6406209.1"/>
    <property type="molecule type" value="Genomic_DNA"/>
</dbReference>
<sequence>MAYTVVSVFPVTVDTEEIKKSLRENGFQEANIIVSKSKLENESSAGDYRDDVTTRNFWDFVFAHDTEMLEAYSRESVGKNNIIVYADNLEEAQKANDVLNANGAVKVYKKQQEEPHAPAGMSEEVYNGIIAKAKHDIYFLGSERVYHSNEGRGMNDEMDSQGSKD</sequence>
<reference evidence="1 2" key="1">
    <citation type="submission" date="2023-07" db="EMBL/GenBank/DDBJ databases">
        <title>Sorghum-associated microbial communities from plants grown in Nebraska, USA.</title>
        <authorList>
            <person name="Schachtman D."/>
        </authorList>
    </citation>
    <scope>NUCLEOTIDE SEQUENCE [LARGE SCALE GENOMIC DNA]</scope>
    <source>
        <strain evidence="1 2">DS1709</strain>
    </source>
</reference>
<keyword evidence="2" id="KW-1185">Reference proteome</keyword>
<name>A0ABU1LHL8_9FLAO</name>
<dbReference type="RefSeq" id="WP_147297038.1">
    <property type="nucleotide sequence ID" value="NZ_JAVDQS010000010.1"/>
</dbReference>
<protein>
    <submittedName>
        <fullName evidence="1">Carbamoylphosphate synthase small subunit</fullName>
    </submittedName>
</protein>
<proteinExistence type="predicted"/>
<organism evidence="1 2">
    <name type="scientific">Chryseobacterium geocarposphaerae</name>
    <dbReference type="NCBI Taxonomy" id="1416776"/>
    <lineage>
        <taxon>Bacteria</taxon>
        <taxon>Pseudomonadati</taxon>
        <taxon>Bacteroidota</taxon>
        <taxon>Flavobacteriia</taxon>
        <taxon>Flavobacteriales</taxon>
        <taxon>Weeksellaceae</taxon>
        <taxon>Chryseobacterium group</taxon>
        <taxon>Chryseobacterium</taxon>
    </lineage>
</organism>
<gene>
    <name evidence="1" type="ORF">J2781_003166</name>
</gene>
<comment type="caution">
    <text evidence="1">The sequence shown here is derived from an EMBL/GenBank/DDBJ whole genome shotgun (WGS) entry which is preliminary data.</text>
</comment>
<evidence type="ECO:0000313" key="2">
    <source>
        <dbReference type="Proteomes" id="UP001184853"/>
    </source>
</evidence>